<sequence length="191" mass="22287">MYVEKNIFDNIFNTIMDVKGKTKDNAKARADLPLYCKRFDLELTEINGKVFKPPATYALSKEKLKIVCEWIKKLKFPDGYVSYIARCVYLQDQCIYGMKSHDCHVFMQRLLPIAFRELLPYDVWSAITEISFFFRNICAHTISEVDMKNLEKSIVITLCKLEKIFPPAFFNCMEHLPIHLVYEARVAGPVQ</sequence>
<dbReference type="OrthoDB" id="781792at2759"/>
<dbReference type="EMBL" id="KZ451979">
    <property type="protein sequence ID" value="PKA55524.1"/>
    <property type="molecule type" value="Genomic_DNA"/>
</dbReference>
<evidence type="ECO:0000313" key="2">
    <source>
        <dbReference type="EMBL" id="PKA55524.1"/>
    </source>
</evidence>
<dbReference type="InterPro" id="IPR025452">
    <property type="entry name" value="DUF4218"/>
</dbReference>
<dbReference type="PANTHER" id="PTHR48258">
    <property type="entry name" value="DUF4218 DOMAIN-CONTAINING PROTEIN-RELATED"/>
    <property type="match status" value="1"/>
</dbReference>
<dbReference type="PANTHER" id="PTHR48258:SF4">
    <property type="entry name" value="DUF4216 DOMAIN-CONTAINING PROTEIN"/>
    <property type="match status" value="1"/>
</dbReference>
<organism evidence="2 3">
    <name type="scientific">Apostasia shenzhenica</name>
    <dbReference type="NCBI Taxonomy" id="1088818"/>
    <lineage>
        <taxon>Eukaryota</taxon>
        <taxon>Viridiplantae</taxon>
        <taxon>Streptophyta</taxon>
        <taxon>Embryophyta</taxon>
        <taxon>Tracheophyta</taxon>
        <taxon>Spermatophyta</taxon>
        <taxon>Magnoliopsida</taxon>
        <taxon>Liliopsida</taxon>
        <taxon>Asparagales</taxon>
        <taxon>Orchidaceae</taxon>
        <taxon>Apostasioideae</taxon>
        <taxon>Apostasia</taxon>
    </lineage>
</organism>
<dbReference type="AlphaFoldDB" id="A0A2I0AIX8"/>
<evidence type="ECO:0000313" key="3">
    <source>
        <dbReference type="Proteomes" id="UP000236161"/>
    </source>
</evidence>
<proteinExistence type="predicted"/>
<evidence type="ECO:0000259" key="1">
    <source>
        <dbReference type="Pfam" id="PF13960"/>
    </source>
</evidence>
<dbReference type="Proteomes" id="UP000236161">
    <property type="component" value="Unassembled WGS sequence"/>
</dbReference>
<gene>
    <name evidence="2" type="ORF">AXF42_Ash006726</name>
</gene>
<reference evidence="2 3" key="1">
    <citation type="journal article" date="2017" name="Nature">
        <title>The Apostasia genome and the evolution of orchids.</title>
        <authorList>
            <person name="Zhang G.Q."/>
            <person name="Liu K.W."/>
            <person name="Li Z."/>
            <person name="Lohaus R."/>
            <person name="Hsiao Y.Y."/>
            <person name="Niu S.C."/>
            <person name="Wang J.Y."/>
            <person name="Lin Y.C."/>
            <person name="Xu Q."/>
            <person name="Chen L.J."/>
            <person name="Yoshida K."/>
            <person name="Fujiwara S."/>
            <person name="Wang Z.W."/>
            <person name="Zhang Y.Q."/>
            <person name="Mitsuda N."/>
            <person name="Wang M."/>
            <person name="Liu G.H."/>
            <person name="Pecoraro L."/>
            <person name="Huang H.X."/>
            <person name="Xiao X.J."/>
            <person name="Lin M."/>
            <person name="Wu X.Y."/>
            <person name="Wu W.L."/>
            <person name="Chen Y.Y."/>
            <person name="Chang S.B."/>
            <person name="Sakamoto S."/>
            <person name="Ohme-Takagi M."/>
            <person name="Yagi M."/>
            <person name="Zeng S.J."/>
            <person name="Shen C.Y."/>
            <person name="Yeh C.M."/>
            <person name="Luo Y.B."/>
            <person name="Tsai W.C."/>
            <person name="Van de Peer Y."/>
            <person name="Liu Z.J."/>
        </authorList>
    </citation>
    <scope>NUCLEOTIDE SEQUENCE [LARGE SCALE GENOMIC DNA]</scope>
    <source>
        <strain evidence="3">cv. Shenzhen</strain>
        <tissue evidence="2">Stem</tissue>
    </source>
</reference>
<feature type="domain" description="DUF4218" evidence="1">
    <location>
        <begin position="137"/>
        <end position="191"/>
    </location>
</feature>
<keyword evidence="3" id="KW-1185">Reference proteome</keyword>
<protein>
    <recommendedName>
        <fullName evidence="1">DUF4218 domain-containing protein</fullName>
    </recommendedName>
</protein>
<name>A0A2I0AIX8_9ASPA</name>
<accession>A0A2I0AIX8</accession>
<dbReference type="Pfam" id="PF13960">
    <property type="entry name" value="DUF4218"/>
    <property type="match status" value="1"/>
</dbReference>